<dbReference type="Proteomes" id="UP000294194">
    <property type="component" value="Unassembled WGS sequence"/>
</dbReference>
<comment type="caution">
    <text evidence="1">The sequence shown here is derived from an EMBL/GenBank/DDBJ whole genome shotgun (WGS) entry which is preliminary data.</text>
</comment>
<gene>
    <name evidence="1" type="ORF">EYE40_08835</name>
</gene>
<proteinExistence type="predicted"/>
<accession>A0A4Q9GSC9</accession>
<protein>
    <submittedName>
        <fullName evidence="1">Uncharacterized protein</fullName>
    </submittedName>
</protein>
<evidence type="ECO:0000313" key="2">
    <source>
        <dbReference type="Proteomes" id="UP000294194"/>
    </source>
</evidence>
<reference evidence="2" key="1">
    <citation type="submission" date="2019-02" db="EMBL/GenBank/DDBJ databases">
        <title>Glaciihabitans arcticus sp. nov., a psychrotolerant bacterium isolated from polar soil.</title>
        <authorList>
            <person name="Dahal R.H."/>
        </authorList>
    </citation>
    <scope>NUCLEOTIDE SEQUENCE [LARGE SCALE GENOMIC DNA]</scope>
    <source>
        <strain evidence="2">RP-3-7</strain>
    </source>
</reference>
<dbReference type="EMBL" id="SISG01000001">
    <property type="protein sequence ID" value="TBN57485.1"/>
    <property type="molecule type" value="Genomic_DNA"/>
</dbReference>
<dbReference type="AlphaFoldDB" id="A0A4Q9GSC9"/>
<organism evidence="1 2">
    <name type="scientific">Glaciihabitans arcticus</name>
    <dbReference type="NCBI Taxonomy" id="2668039"/>
    <lineage>
        <taxon>Bacteria</taxon>
        <taxon>Bacillati</taxon>
        <taxon>Actinomycetota</taxon>
        <taxon>Actinomycetes</taxon>
        <taxon>Micrococcales</taxon>
        <taxon>Microbacteriaceae</taxon>
        <taxon>Glaciihabitans</taxon>
    </lineage>
</organism>
<keyword evidence="2" id="KW-1185">Reference proteome</keyword>
<sequence length="116" mass="12032">MPTLPRITLVVLACAVWLVGAAVAGSDASYSDRRVSCILVPSGAELPALTTPPVQSGSPAILAFPVESGTEAGSTSTVLWEDVYGEQHIAVDPDDALREQLLRNGNIQLARACASS</sequence>
<name>A0A4Q9GSC9_9MICO</name>
<evidence type="ECO:0000313" key="1">
    <source>
        <dbReference type="EMBL" id="TBN57485.1"/>
    </source>
</evidence>
<dbReference type="RefSeq" id="WP_130981596.1">
    <property type="nucleotide sequence ID" value="NZ_SISG01000001.1"/>
</dbReference>